<organism evidence="1 2">
    <name type="scientific">Aliarcobacter butzleri L351</name>
    <dbReference type="NCBI Taxonomy" id="1447259"/>
    <lineage>
        <taxon>Bacteria</taxon>
        <taxon>Pseudomonadati</taxon>
        <taxon>Campylobacterota</taxon>
        <taxon>Epsilonproteobacteria</taxon>
        <taxon>Campylobacterales</taxon>
        <taxon>Arcobacteraceae</taxon>
        <taxon>Aliarcobacter</taxon>
    </lineage>
</organism>
<dbReference type="Proteomes" id="UP000035526">
    <property type="component" value="Unassembled WGS sequence"/>
</dbReference>
<evidence type="ECO:0000313" key="2">
    <source>
        <dbReference type="Proteomes" id="UP000035526"/>
    </source>
</evidence>
<dbReference type="RefSeq" id="WP_046992188.1">
    <property type="nucleotide sequence ID" value="NZ_JAIS01000092.1"/>
</dbReference>
<gene>
    <name evidence="1" type="ORF">AF76_09855</name>
</gene>
<accession>A0A837J3R4</accession>
<proteinExistence type="predicted"/>
<name>A0A837J3R4_9BACT</name>
<dbReference type="AlphaFoldDB" id="A0A837J3R4"/>
<comment type="caution">
    <text evidence="1">The sequence shown here is derived from an EMBL/GenBank/DDBJ whole genome shotgun (WGS) entry which is preliminary data.</text>
</comment>
<evidence type="ECO:0008006" key="3">
    <source>
        <dbReference type="Google" id="ProtNLM"/>
    </source>
</evidence>
<evidence type="ECO:0000313" key="1">
    <source>
        <dbReference type="EMBL" id="KLD99964.1"/>
    </source>
</evidence>
<dbReference type="EMBL" id="JAIS01000092">
    <property type="protein sequence ID" value="KLD99964.1"/>
    <property type="molecule type" value="Genomic_DNA"/>
</dbReference>
<reference evidence="1 2" key="1">
    <citation type="submission" date="2014-01" db="EMBL/GenBank/DDBJ databases">
        <title>Development of a Comparative Genomic Fingerprinting Assay for High Resolution Genotyping of Arcobacter butzleri.</title>
        <authorList>
            <person name="Webb A.L."/>
            <person name="Inglis G.D."/>
            <person name="Kruczkiewicz P."/>
            <person name="Selinger L.B."/>
            <person name="Taboada E.N."/>
        </authorList>
    </citation>
    <scope>NUCLEOTIDE SEQUENCE [LARGE SCALE GENOMIC DNA]</scope>
    <source>
        <strain evidence="1 2">L351</strain>
    </source>
</reference>
<protein>
    <recommendedName>
        <fullName evidence="3">Capsule polysaccharide biosynthesis protein</fullName>
    </recommendedName>
</protein>
<sequence>MILDKNCLVFCSRNKYENQITLKFAKENFDASNYFVVSDYPIGDFYIDLEKYDISDLTSTDWELINKLIDIKDVVFKDRLLRNIDLLEAKELILKVAKNAIELFSTKKFSYLIVHPVDNYVMDVFIRIAKFYQCEVSGVSAFFVQGYKRITVYGEHNSSRIVDNEEVIQLKEILTTKFKSYMVSSKYKALYQSLLYYFKYKIKYLLFYVIKHKLLKNKGYDYACTPYSATVDKINKLFPFKYFTNTIDSVAEKSIYIPMHYHPEATIEYWSDSTENVDYITSLVEAVRYFSDNGWEVYLKEHPAMCFRQNVDLYKKLKKIKRVFILNPFLETSNIMNEFDNFLIWTGSTGIEALVNNKTVYFVSSNYYYNKKTDQKYEKVCFAKEEEKNEFLKRILENTIKWGEI</sequence>